<feature type="region of interest" description="Disordered" evidence="1">
    <location>
        <begin position="819"/>
        <end position="839"/>
    </location>
</feature>
<feature type="compositionally biased region" description="Polar residues" evidence="1">
    <location>
        <begin position="12"/>
        <end position="24"/>
    </location>
</feature>
<sequence>MSQMSEEEKVSSVDQQEALLQSFGSQGGQEDDDGFLRQVPPQAVVPPSLAAEIARRKKTAAAGRAPEVVPQAPALGPAGSRNGIVDKAIDVGEWLGEGMGLAKEADTVAQTWAKPLPDLVNAIGDAAGGNVQVATDFLMEKYSPFQEGIQNGAVVTDSLNKYINPIPKITLGEIGGTNIKLGVATKDIVGTAIDATKIGQFHKNEGADANATGIDERKAFAAQQQEFRRQIQARRGTAGLIEEATPRDEAGRPLPYDPVSATVQNQLESERKRAALKSFQNLARMGVSSGRLAKAQGTKGVRANNEYSMETTAYLNDAEFTPRPKLGFWDKADADAYAPTTRKQDEKAEKARQEKWFKLSKASRTPIKPLFDKDLQPTAERGTRPSNMTAYQRYAGKDAKDGNPESLGGLMTGMKMKPKDERPDEGYREDLEIGAGTRFGVAAARTLGGAGRLMAGRVNTDRMVRDGRYGGAYATKAAELGLLTGAKAGAGAAQARLIASTGGIAAPLIAAAGAGKELAFHVKGEIGEGMQSAAEGLESRIDPEGKVKEQRNRERYNRHFGYQKPADAPDAPQGPGPQPVEDAGQQPEAGTARVPRGEPLEEIAEAVSDREDGSDGEVASGDLSEQDIAEDDVEQPAVANEEAEEAVDQPEDASAEAYEQMVADPTARAGDVRERGAHWERQGDRAVIGRQKRTWARAGKDLLWGGATKVAKGLWGGLKGIATVPYQLAKWGWKGISAVGRGIGSLFSRKAKAPSEANKARQAIEAMQKHADTYKEVPEIDRPQLKVDRLKDLEVMGDLTDEERIKFRTLRKEHAAVFGQRDEFGDEPGRQGGTRQQAKADLAAKPEYARAAETAALREQFAPGRYTPAMSSAELLDVMRTRAQHDLDAQRPLQDGDSQDGGSQGGDSQDGGSQGGDVEDGGSQGGDVEDGGWQGGDVEDGGWQGGDVEDGGWQGGAIQAVAHQDAARQQQEGNGDLVDQMRNVDRDDDQGDDQVRRSFSSGSFGQAMDAWNQRASADGRGLIYDPDGDWAREDPTPRLRRRPQPSDLSDVPLVEGDQPVAVGRGADGGGNVADLQGEQPIWPDRDGESVQEPEGEGRMLRMSGASVEDFR</sequence>
<proteinExistence type="predicted"/>
<feature type="compositionally biased region" description="Basic and acidic residues" evidence="1">
    <location>
        <begin position="537"/>
        <end position="557"/>
    </location>
</feature>
<dbReference type="EMBL" id="CAFBNB010000032">
    <property type="protein sequence ID" value="CAB4922097.1"/>
    <property type="molecule type" value="Genomic_DNA"/>
</dbReference>
<feature type="region of interest" description="Disordered" evidence="1">
    <location>
        <begin position="534"/>
        <end position="655"/>
    </location>
</feature>
<feature type="region of interest" description="Disordered" evidence="1">
    <location>
        <begin position="891"/>
        <end position="1111"/>
    </location>
</feature>
<organism evidence="2">
    <name type="scientific">freshwater metagenome</name>
    <dbReference type="NCBI Taxonomy" id="449393"/>
    <lineage>
        <taxon>unclassified sequences</taxon>
        <taxon>metagenomes</taxon>
        <taxon>ecological metagenomes</taxon>
    </lineage>
</organism>
<protein>
    <submittedName>
        <fullName evidence="2">Unannotated protein</fullName>
    </submittedName>
</protein>
<dbReference type="AlphaFoldDB" id="A0A6J7HLR1"/>
<feature type="compositionally biased region" description="Basic and acidic residues" evidence="1">
    <location>
        <begin position="417"/>
        <end position="426"/>
    </location>
</feature>
<feature type="region of interest" description="Disordered" evidence="1">
    <location>
        <begin position="1"/>
        <end position="42"/>
    </location>
</feature>
<name>A0A6J7HLR1_9ZZZZ</name>
<feature type="compositionally biased region" description="Gly residues" evidence="1">
    <location>
        <begin position="902"/>
        <end position="915"/>
    </location>
</feature>
<evidence type="ECO:0000313" key="2">
    <source>
        <dbReference type="EMBL" id="CAB4922097.1"/>
    </source>
</evidence>
<feature type="region of interest" description="Disordered" evidence="1">
    <location>
        <begin position="397"/>
        <end position="426"/>
    </location>
</feature>
<gene>
    <name evidence="2" type="ORF">UFOPK3720_00279</name>
</gene>
<feature type="compositionally biased region" description="Basic and acidic residues" evidence="1">
    <location>
        <begin position="1"/>
        <end position="11"/>
    </location>
</feature>
<reference evidence="2" key="1">
    <citation type="submission" date="2020-05" db="EMBL/GenBank/DDBJ databases">
        <authorList>
            <person name="Chiriac C."/>
            <person name="Salcher M."/>
            <person name="Ghai R."/>
            <person name="Kavagutti S V."/>
        </authorList>
    </citation>
    <scope>NUCLEOTIDE SEQUENCE</scope>
</reference>
<evidence type="ECO:0000256" key="1">
    <source>
        <dbReference type="SAM" id="MobiDB-lite"/>
    </source>
</evidence>
<feature type="compositionally biased region" description="Acidic residues" evidence="1">
    <location>
        <begin position="641"/>
        <end position="654"/>
    </location>
</feature>
<feature type="compositionally biased region" description="Basic and acidic residues" evidence="1">
    <location>
        <begin position="819"/>
        <end position="829"/>
    </location>
</feature>
<feature type="region of interest" description="Disordered" evidence="1">
    <location>
        <begin position="55"/>
        <end position="80"/>
    </location>
</feature>
<feature type="compositionally biased region" description="Acidic residues" evidence="1">
    <location>
        <begin position="624"/>
        <end position="634"/>
    </location>
</feature>
<accession>A0A6J7HLR1</accession>